<dbReference type="Pfam" id="PF07911">
    <property type="entry name" value="DUF1677"/>
    <property type="match status" value="1"/>
</dbReference>
<dbReference type="Proteomes" id="UP001497512">
    <property type="component" value="Chromosome 2"/>
</dbReference>
<sequence>MGTAAETMMQAKVATSTTPFAKAKGSAAAGTCSSGSGSELKKSHSSLRKAASDTTTTGVAAMADNMVETFSQFSLTVTEEEEEEEEDSSSSSREIVSKCECCGLAEECTAAYMEKTKALFCGRFVCGLCSEAVKEERRRLGGGGGGGGDSDDAATAPGMEEALFSHMKVCIKFNTSTRADPAAHLATAMRQILRRSVEQLGVTPSRPMRDRLWQRSGLSRSETFSARGQRNLSLP</sequence>
<evidence type="ECO:0000256" key="1">
    <source>
        <dbReference type="SAM" id="MobiDB-lite"/>
    </source>
</evidence>
<proteinExistence type="predicted"/>
<feature type="region of interest" description="Disordered" evidence="1">
    <location>
        <begin position="1"/>
        <end position="54"/>
    </location>
</feature>
<feature type="compositionally biased region" description="Low complexity" evidence="1">
    <location>
        <begin position="21"/>
        <end position="38"/>
    </location>
</feature>
<dbReference type="EMBL" id="OZ019894">
    <property type="protein sequence ID" value="CAK9216655.1"/>
    <property type="molecule type" value="Genomic_DNA"/>
</dbReference>
<reference evidence="2" key="1">
    <citation type="submission" date="2024-02" db="EMBL/GenBank/DDBJ databases">
        <authorList>
            <consortium name="ELIXIR-Norway"/>
            <consortium name="Elixir Norway"/>
        </authorList>
    </citation>
    <scope>NUCLEOTIDE SEQUENCE</scope>
</reference>
<evidence type="ECO:0000313" key="2">
    <source>
        <dbReference type="EMBL" id="CAK9216655.1"/>
    </source>
</evidence>
<evidence type="ECO:0000313" key="3">
    <source>
        <dbReference type="Proteomes" id="UP001497512"/>
    </source>
</evidence>
<dbReference type="PANTHER" id="PTHR33108:SF14">
    <property type="entry name" value="OS01G0745000 PROTEIN"/>
    <property type="match status" value="1"/>
</dbReference>
<organism evidence="2 3">
    <name type="scientific">Sphagnum troendelagicum</name>
    <dbReference type="NCBI Taxonomy" id="128251"/>
    <lineage>
        <taxon>Eukaryota</taxon>
        <taxon>Viridiplantae</taxon>
        <taxon>Streptophyta</taxon>
        <taxon>Embryophyta</taxon>
        <taxon>Bryophyta</taxon>
        <taxon>Sphagnophytina</taxon>
        <taxon>Sphagnopsida</taxon>
        <taxon>Sphagnales</taxon>
        <taxon>Sphagnaceae</taxon>
        <taxon>Sphagnum</taxon>
    </lineage>
</organism>
<gene>
    <name evidence="2" type="ORF">CSSPTR1EN2_LOCUS13579</name>
</gene>
<protein>
    <submittedName>
        <fullName evidence="2">Uncharacterized protein</fullName>
    </submittedName>
</protein>
<keyword evidence="3" id="KW-1185">Reference proteome</keyword>
<dbReference type="InterPro" id="IPR012876">
    <property type="entry name" value="DUF1677_pln"/>
</dbReference>
<name>A0ABP0UAX8_9BRYO</name>
<dbReference type="PANTHER" id="PTHR33108">
    <property type="entry name" value="OS01G0745000 PROTEIN"/>
    <property type="match status" value="1"/>
</dbReference>
<accession>A0ABP0UAX8</accession>